<organism evidence="1 2">
    <name type="scientific">Tanacetum coccineum</name>
    <dbReference type="NCBI Taxonomy" id="301880"/>
    <lineage>
        <taxon>Eukaryota</taxon>
        <taxon>Viridiplantae</taxon>
        <taxon>Streptophyta</taxon>
        <taxon>Embryophyta</taxon>
        <taxon>Tracheophyta</taxon>
        <taxon>Spermatophyta</taxon>
        <taxon>Magnoliopsida</taxon>
        <taxon>eudicotyledons</taxon>
        <taxon>Gunneridae</taxon>
        <taxon>Pentapetalae</taxon>
        <taxon>asterids</taxon>
        <taxon>campanulids</taxon>
        <taxon>Asterales</taxon>
        <taxon>Asteraceae</taxon>
        <taxon>Asteroideae</taxon>
        <taxon>Anthemideae</taxon>
        <taxon>Anthemidinae</taxon>
        <taxon>Tanacetum</taxon>
    </lineage>
</organism>
<comment type="caution">
    <text evidence="1">The sequence shown here is derived from an EMBL/GenBank/DDBJ whole genome shotgun (WGS) entry which is preliminary data.</text>
</comment>
<dbReference type="Proteomes" id="UP001151760">
    <property type="component" value="Unassembled WGS sequence"/>
</dbReference>
<evidence type="ECO:0000313" key="2">
    <source>
        <dbReference type="Proteomes" id="UP001151760"/>
    </source>
</evidence>
<sequence>MITIDSRIEDKKPSELILPPMDMQETFPYVRDVDYITRDLAVSSVRISTLETTLKDIQVLSESSSI</sequence>
<gene>
    <name evidence="1" type="ORF">Tco_1111956</name>
</gene>
<reference evidence="1" key="2">
    <citation type="submission" date="2022-01" db="EMBL/GenBank/DDBJ databases">
        <authorList>
            <person name="Yamashiro T."/>
            <person name="Shiraishi A."/>
            <person name="Satake H."/>
            <person name="Nakayama K."/>
        </authorList>
    </citation>
    <scope>NUCLEOTIDE SEQUENCE</scope>
</reference>
<reference evidence="1" key="1">
    <citation type="journal article" date="2022" name="Int. J. Mol. Sci.">
        <title>Draft Genome of Tanacetum Coccineum: Genomic Comparison of Closely Related Tanacetum-Family Plants.</title>
        <authorList>
            <person name="Yamashiro T."/>
            <person name="Shiraishi A."/>
            <person name="Nakayama K."/>
            <person name="Satake H."/>
        </authorList>
    </citation>
    <scope>NUCLEOTIDE SEQUENCE</scope>
</reference>
<evidence type="ECO:0000313" key="1">
    <source>
        <dbReference type="EMBL" id="GJU01618.1"/>
    </source>
</evidence>
<proteinExistence type="predicted"/>
<accession>A0ABQ5IQR1</accession>
<protein>
    <submittedName>
        <fullName evidence="1">Uncharacterized protein</fullName>
    </submittedName>
</protein>
<dbReference type="EMBL" id="BQNB010020981">
    <property type="protein sequence ID" value="GJU01618.1"/>
    <property type="molecule type" value="Genomic_DNA"/>
</dbReference>
<keyword evidence="2" id="KW-1185">Reference proteome</keyword>
<name>A0ABQ5IQR1_9ASTR</name>